<evidence type="ECO:0000313" key="1">
    <source>
        <dbReference type="EMBL" id="KAK1724600.1"/>
    </source>
</evidence>
<organism evidence="1 2">
    <name type="scientific">Glomerella acutata</name>
    <name type="common">Colletotrichum acutatum</name>
    <dbReference type="NCBI Taxonomy" id="27357"/>
    <lineage>
        <taxon>Eukaryota</taxon>
        <taxon>Fungi</taxon>
        <taxon>Dikarya</taxon>
        <taxon>Ascomycota</taxon>
        <taxon>Pezizomycotina</taxon>
        <taxon>Sordariomycetes</taxon>
        <taxon>Hypocreomycetidae</taxon>
        <taxon>Glomerellales</taxon>
        <taxon>Glomerellaceae</taxon>
        <taxon>Colletotrichum</taxon>
        <taxon>Colletotrichum acutatum species complex</taxon>
    </lineage>
</organism>
<dbReference type="RefSeq" id="XP_060364655.1">
    <property type="nucleotide sequence ID" value="XM_060512860.1"/>
</dbReference>
<evidence type="ECO:0000313" key="2">
    <source>
        <dbReference type="Proteomes" id="UP001244207"/>
    </source>
</evidence>
<gene>
    <name evidence="1" type="ORF">BDZ83DRAFT_731042</name>
</gene>
<dbReference type="GeneID" id="85396758"/>
<sequence>MYALSSFTRGTGRSPSLKDPNRMAIYEEIHITSPAGCCTKDPPPHRLESAVGYPYLGLATINSSESHSIGARTRVSGKLPTKPRTLEFVILNVSEVLIRNIKEICHGASFQDERFLAGVRSIPAERRDSDQNNSNSPTRLIRLLCTCITKTRYLTMHSRLDVGLVIHPMVKCCSSL</sequence>
<dbReference type="EMBL" id="JAHMHS010000050">
    <property type="protein sequence ID" value="KAK1724600.1"/>
    <property type="molecule type" value="Genomic_DNA"/>
</dbReference>
<comment type="caution">
    <text evidence="1">The sequence shown here is derived from an EMBL/GenBank/DDBJ whole genome shotgun (WGS) entry which is preliminary data.</text>
</comment>
<reference evidence="1" key="1">
    <citation type="submission" date="2021-12" db="EMBL/GenBank/DDBJ databases">
        <title>Comparative genomics, transcriptomics and evolutionary studies reveal genomic signatures of adaptation to plant cell wall in hemibiotrophic fungi.</title>
        <authorList>
            <consortium name="DOE Joint Genome Institute"/>
            <person name="Baroncelli R."/>
            <person name="Diaz J.F."/>
            <person name="Benocci T."/>
            <person name="Peng M."/>
            <person name="Battaglia E."/>
            <person name="Haridas S."/>
            <person name="Andreopoulos W."/>
            <person name="Labutti K."/>
            <person name="Pangilinan J."/>
            <person name="Floch G.L."/>
            <person name="Makela M.R."/>
            <person name="Henrissat B."/>
            <person name="Grigoriev I.V."/>
            <person name="Crouch J.A."/>
            <person name="De Vries R.P."/>
            <person name="Sukno S.A."/>
            <person name="Thon M.R."/>
        </authorList>
    </citation>
    <scope>NUCLEOTIDE SEQUENCE</scope>
    <source>
        <strain evidence="1">CBS 112980</strain>
    </source>
</reference>
<proteinExistence type="predicted"/>
<accession>A0AAD8UQH1</accession>
<dbReference type="Proteomes" id="UP001244207">
    <property type="component" value="Unassembled WGS sequence"/>
</dbReference>
<keyword evidence="2" id="KW-1185">Reference proteome</keyword>
<dbReference type="AlphaFoldDB" id="A0AAD8UQH1"/>
<protein>
    <submittedName>
        <fullName evidence="1">Uncharacterized protein</fullName>
    </submittedName>
</protein>
<name>A0AAD8UQH1_GLOAC</name>